<dbReference type="PROSITE" id="PS50895">
    <property type="entry name" value="SURF1"/>
    <property type="match status" value="1"/>
</dbReference>
<dbReference type="GeneID" id="106665609"/>
<feature type="transmembrane region" description="Helical" evidence="6">
    <location>
        <begin position="57"/>
        <end position="75"/>
    </location>
</feature>
<name>A0A8I6RMA9_CIMLE</name>
<dbReference type="InterPro" id="IPR002994">
    <property type="entry name" value="Surf1/Shy1"/>
</dbReference>
<dbReference type="AlphaFoldDB" id="A0A8I6RMA9"/>
<organism evidence="7 8">
    <name type="scientific">Cimex lectularius</name>
    <name type="common">Bed bug</name>
    <name type="synonym">Acanthia lectularia</name>
    <dbReference type="NCBI Taxonomy" id="79782"/>
    <lineage>
        <taxon>Eukaryota</taxon>
        <taxon>Metazoa</taxon>
        <taxon>Ecdysozoa</taxon>
        <taxon>Arthropoda</taxon>
        <taxon>Hexapoda</taxon>
        <taxon>Insecta</taxon>
        <taxon>Pterygota</taxon>
        <taxon>Neoptera</taxon>
        <taxon>Paraneoptera</taxon>
        <taxon>Hemiptera</taxon>
        <taxon>Heteroptera</taxon>
        <taxon>Panheteroptera</taxon>
        <taxon>Cimicomorpha</taxon>
        <taxon>Cimicidae</taxon>
        <taxon>Cimex</taxon>
    </lineage>
</organism>
<evidence type="ECO:0000256" key="3">
    <source>
        <dbReference type="ARBA" id="ARBA00022692"/>
    </source>
</evidence>
<dbReference type="RefSeq" id="XP_014247599.1">
    <property type="nucleotide sequence ID" value="XM_014392113.2"/>
</dbReference>
<dbReference type="KEGG" id="clec:106665609"/>
<keyword evidence="4 6" id="KW-1133">Transmembrane helix</keyword>
<dbReference type="CDD" id="cd06662">
    <property type="entry name" value="SURF1"/>
    <property type="match status" value="1"/>
</dbReference>
<protein>
    <recommendedName>
        <fullName evidence="6">SURF1-like protein</fullName>
    </recommendedName>
</protein>
<dbReference type="OMA" id="WYSRDVA"/>
<evidence type="ECO:0000256" key="6">
    <source>
        <dbReference type="RuleBase" id="RU363076"/>
    </source>
</evidence>
<keyword evidence="6" id="KW-0496">Mitochondrion</keyword>
<dbReference type="CTD" id="6834"/>
<keyword evidence="5 6" id="KW-0472">Membrane</keyword>
<accession>A0A8I6RMA9</accession>
<evidence type="ECO:0000256" key="5">
    <source>
        <dbReference type="ARBA" id="ARBA00023136"/>
    </source>
</evidence>
<evidence type="ECO:0000256" key="2">
    <source>
        <dbReference type="ARBA" id="ARBA00007165"/>
    </source>
</evidence>
<dbReference type="PANTHER" id="PTHR23427">
    <property type="entry name" value="SURFEIT LOCUS PROTEIN"/>
    <property type="match status" value="1"/>
</dbReference>
<comment type="function">
    <text evidence="6">Probably involved in the biogenesis of the COX complex.</text>
</comment>
<evidence type="ECO:0000313" key="7">
    <source>
        <dbReference type="EnsemblMetazoa" id="XP_014247599.1"/>
    </source>
</evidence>
<dbReference type="GO" id="GO:0005743">
    <property type="term" value="C:mitochondrial inner membrane"/>
    <property type="evidence" value="ECO:0007669"/>
    <property type="project" value="UniProtKB-SubCell"/>
</dbReference>
<dbReference type="Proteomes" id="UP000494040">
    <property type="component" value="Unassembled WGS sequence"/>
</dbReference>
<keyword evidence="8" id="KW-1185">Reference proteome</keyword>
<keyword evidence="3 6" id="KW-0812">Transmembrane</keyword>
<dbReference type="OrthoDB" id="10040024at2759"/>
<comment type="similarity">
    <text evidence="2 6">Belongs to the SURF1 family.</text>
</comment>
<sequence>MNWIKCAISPLRRHAVCSRTQLVIYCQKQRLLNSEAMMKKEYPRPNLNLSSNKGIPLMGWFILLVPVGTFALGTWQVKRKKWKENLIEKITTKTNQPSIPLPADDSELEGLEYRKVIVTGTFDHSQEMYLGPRSCLVEGESKFNNKLVSSRSNNAAGYLVITPFILSDTKEKILVNRGWVPYSLKNPEKRKAGQIQEEVTLEGVLRVSEPPPSYMPLNKMDVRVWFARDVELMAETVQSRPVYIDATAESTVDGGPIGGQTRSSLRNEHLSYIFTWYALSGVTAYIWYIRFLK</sequence>
<dbReference type="InterPro" id="IPR045214">
    <property type="entry name" value="Surf1/Surf4"/>
</dbReference>
<keyword evidence="6" id="KW-0999">Mitochondrion inner membrane</keyword>
<reference evidence="7" key="1">
    <citation type="submission" date="2022-01" db="UniProtKB">
        <authorList>
            <consortium name="EnsemblMetazoa"/>
        </authorList>
    </citation>
    <scope>IDENTIFICATION</scope>
</reference>
<feature type="transmembrane region" description="Helical" evidence="6">
    <location>
        <begin position="270"/>
        <end position="289"/>
    </location>
</feature>
<evidence type="ECO:0000313" key="8">
    <source>
        <dbReference type="Proteomes" id="UP000494040"/>
    </source>
</evidence>
<comment type="subcellular location">
    <subcellularLocation>
        <location evidence="1">Membrane</location>
    </subcellularLocation>
    <subcellularLocation>
        <location evidence="6">Mitochondrion inner membrane</location>
        <topology evidence="6">Multi-pass membrane protein</topology>
    </subcellularLocation>
</comment>
<dbReference type="EnsemblMetazoa" id="XM_014392113.2">
    <property type="protein sequence ID" value="XP_014247599.1"/>
    <property type="gene ID" value="LOC106665609"/>
</dbReference>
<evidence type="ECO:0000256" key="4">
    <source>
        <dbReference type="ARBA" id="ARBA00022989"/>
    </source>
</evidence>
<evidence type="ECO:0000256" key="1">
    <source>
        <dbReference type="ARBA" id="ARBA00004370"/>
    </source>
</evidence>
<dbReference type="PANTHER" id="PTHR23427:SF2">
    <property type="entry name" value="SURFEIT LOCUS PROTEIN 1"/>
    <property type="match status" value="1"/>
</dbReference>
<dbReference type="Pfam" id="PF02104">
    <property type="entry name" value="SURF1"/>
    <property type="match status" value="1"/>
</dbReference>
<proteinExistence type="inferred from homology"/>
<dbReference type="GO" id="GO:0033617">
    <property type="term" value="P:mitochondrial respiratory chain complex IV assembly"/>
    <property type="evidence" value="ECO:0007669"/>
    <property type="project" value="TreeGrafter"/>
</dbReference>